<proteinExistence type="predicted"/>
<gene>
    <name evidence="2" type="ORF">FWK35_00020987</name>
</gene>
<reference evidence="2 3" key="1">
    <citation type="submission" date="2019-08" db="EMBL/GenBank/DDBJ databases">
        <title>Whole genome of Aphis craccivora.</title>
        <authorList>
            <person name="Voronova N.V."/>
            <person name="Shulinski R.S."/>
            <person name="Bandarenka Y.V."/>
            <person name="Zhorov D.G."/>
            <person name="Warner D."/>
        </authorList>
    </citation>
    <scope>NUCLEOTIDE SEQUENCE [LARGE SCALE GENOMIC DNA]</scope>
    <source>
        <strain evidence="2">180601</strain>
        <tissue evidence="2">Whole Body</tissue>
    </source>
</reference>
<accession>A0A6G0YJ46</accession>
<dbReference type="Proteomes" id="UP000478052">
    <property type="component" value="Unassembled WGS sequence"/>
</dbReference>
<feature type="region of interest" description="Disordered" evidence="1">
    <location>
        <begin position="209"/>
        <end position="230"/>
    </location>
</feature>
<comment type="caution">
    <text evidence="2">The sequence shown here is derived from an EMBL/GenBank/DDBJ whole genome shotgun (WGS) entry which is preliminary data.</text>
</comment>
<keyword evidence="3" id="KW-1185">Reference proteome</keyword>
<dbReference type="PANTHER" id="PTHR10773">
    <property type="entry name" value="DNA-DIRECTED RNA POLYMERASES I, II, AND III SUBUNIT RPABC2"/>
    <property type="match status" value="1"/>
</dbReference>
<evidence type="ECO:0000313" key="2">
    <source>
        <dbReference type="EMBL" id="KAF0756694.1"/>
    </source>
</evidence>
<feature type="compositionally biased region" description="Polar residues" evidence="1">
    <location>
        <begin position="215"/>
        <end position="230"/>
    </location>
</feature>
<protein>
    <submittedName>
        <fullName evidence="2">Uncharacterized protein</fullName>
    </submittedName>
</protein>
<name>A0A6G0YJ46_APHCR</name>
<sequence>MSLIKLAINLKKPKLDTCKTCDTLITQIKQCKDNEQQALLQKEHQTHKELTDFKQVLDTHAFSTNVSFYKILLSTFNLTIRDCSEGGGTECYMWHEAIGGRGSNEIASCLYQEIINLPSNVNHVITYSDTCGGQNRNINMAAMLSLITSKSSILQIIDRQFLLPGHTHLECHVESTLPWIRYEKIYGKLKFKYSLNPDEPFRTLDLKRDKRGRPKNTSSTELTNCYTGPI</sequence>
<dbReference type="AlphaFoldDB" id="A0A6G0YJ46"/>
<dbReference type="OrthoDB" id="6749779at2759"/>
<evidence type="ECO:0000313" key="3">
    <source>
        <dbReference type="Proteomes" id="UP000478052"/>
    </source>
</evidence>
<evidence type="ECO:0000256" key="1">
    <source>
        <dbReference type="SAM" id="MobiDB-lite"/>
    </source>
</evidence>
<organism evidence="2 3">
    <name type="scientific">Aphis craccivora</name>
    <name type="common">Cowpea aphid</name>
    <dbReference type="NCBI Taxonomy" id="307492"/>
    <lineage>
        <taxon>Eukaryota</taxon>
        <taxon>Metazoa</taxon>
        <taxon>Ecdysozoa</taxon>
        <taxon>Arthropoda</taxon>
        <taxon>Hexapoda</taxon>
        <taxon>Insecta</taxon>
        <taxon>Pterygota</taxon>
        <taxon>Neoptera</taxon>
        <taxon>Paraneoptera</taxon>
        <taxon>Hemiptera</taxon>
        <taxon>Sternorrhyncha</taxon>
        <taxon>Aphidomorpha</taxon>
        <taxon>Aphidoidea</taxon>
        <taxon>Aphididae</taxon>
        <taxon>Aphidini</taxon>
        <taxon>Aphis</taxon>
        <taxon>Aphis</taxon>
    </lineage>
</organism>
<dbReference type="PANTHER" id="PTHR10773:SF19">
    <property type="match status" value="1"/>
</dbReference>
<feature type="non-terminal residue" evidence="2">
    <location>
        <position position="230"/>
    </location>
</feature>
<dbReference type="EMBL" id="VUJU01003787">
    <property type="protein sequence ID" value="KAF0756694.1"/>
    <property type="molecule type" value="Genomic_DNA"/>
</dbReference>